<evidence type="ECO:0000256" key="2">
    <source>
        <dbReference type="PROSITE-ProRule" id="PRU00703"/>
    </source>
</evidence>
<accession>A0A345Y3E9</accession>
<dbReference type="PANTHER" id="PTHR43080">
    <property type="entry name" value="CBS DOMAIN-CONTAINING PROTEIN CBSX3, MITOCHONDRIAL"/>
    <property type="match status" value="1"/>
</dbReference>
<reference evidence="4 5" key="1">
    <citation type="submission" date="2018-07" db="EMBL/GenBank/DDBJ databases">
        <title>Crenobacter cavernae sp. nov., isolated from a karst cave.</title>
        <authorList>
            <person name="Zhu H."/>
        </authorList>
    </citation>
    <scope>NUCLEOTIDE SEQUENCE [LARGE SCALE GENOMIC DNA]</scope>
    <source>
        <strain evidence="4 5">K1W11S-77</strain>
    </source>
</reference>
<dbReference type="SMART" id="SM00116">
    <property type="entry name" value="CBS"/>
    <property type="match status" value="2"/>
</dbReference>
<evidence type="ECO:0000313" key="5">
    <source>
        <dbReference type="Proteomes" id="UP000254537"/>
    </source>
</evidence>
<evidence type="ECO:0000313" key="4">
    <source>
        <dbReference type="EMBL" id="AXK38451.1"/>
    </source>
</evidence>
<dbReference type="Pfam" id="PF00571">
    <property type="entry name" value="CBS"/>
    <property type="match status" value="2"/>
</dbReference>
<dbReference type="InterPro" id="IPR000644">
    <property type="entry name" value="CBS_dom"/>
</dbReference>
<evidence type="ECO:0000259" key="3">
    <source>
        <dbReference type="PROSITE" id="PS51371"/>
    </source>
</evidence>
<name>A0A345Y3E9_9NEIS</name>
<protein>
    <submittedName>
        <fullName evidence="4">CBS domain-containing protein</fullName>
    </submittedName>
</protein>
<dbReference type="Proteomes" id="UP000254537">
    <property type="component" value="Chromosome"/>
</dbReference>
<dbReference type="SUPFAM" id="SSF54631">
    <property type="entry name" value="CBS-domain pair"/>
    <property type="match status" value="1"/>
</dbReference>
<dbReference type="AlphaFoldDB" id="A0A345Y3E9"/>
<dbReference type="PANTHER" id="PTHR43080:SF2">
    <property type="entry name" value="CBS DOMAIN-CONTAINING PROTEIN"/>
    <property type="match status" value="1"/>
</dbReference>
<dbReference type="InterPro" id="IPR046342">
    <property type="entry name" value="CBS_dom_sf"/>
</dbReference>
<dbReference type="CDD" id="cd04623">
    <property type="entry name" value="CBS_pair_bac_euk"/>
    <property type="match status" value="1"/>
</dbReference>
<dbReference type="PROSITE" id="PS51371">
    <property type="entry name" value="CBS"/>
    <property type="match status" value="2"/>
</dbReference>
<dbReference type="Gene3D" id="3.10.580.10">
    <property type="entry name" value="CBS-domain"/>
    <property type="match status" value="1"/>
</dbReference>
<keyword evidence="1 2" id="KW-0129">CBS domain</keyword>
<dbReference type="EMBL" id="CP031337">
    <property type="protein sequence ID" value="AXK38451.1"/>
    <property type="molecule type" value="Genomic_DNA"/>
</dbReference>
<gene>
    <name evidence="4" type="ORF">DWG20_02845</name>
</gene>
<organism evidence="4 5">
    <name type="scientific">Crenobacter cavernae</name>
    <dbReference type="NCBI Taxonomy" id="2290923"/>
    <lineage>
        <taxon>Bacteria</taxon>
        <taxon>Pseudomonadati</taxon>
        <taxon>Pseudomonadota</taxon>
        <taxon>Betaproteobacteria</taxon>
        <taxon>Neisseriales</taxon>
        <taxon>Neisseriaceae</taxon>
        <taxon>Crenobacter</taxon>
    </lineage>
</organism>
<dbReference type="InterPro" id="IPR051257">
    <property type="entry name" value="Diverse_CBS-Domain"/>
</dbReference>
<dbReference type="OrthoDB" id="9807125at2"/>
<dbReference type="KEGG" id="ccah:DWG20_02845"/>
<proteinExistence type="predicted"/>
<feature type="domain" description="CBS" evidence="3">
    <location>
        <begin position="77"/>
        <end position="132"/>
    </location>
</feature>
<feature type="domain" description="CBS" evidence="3">
    <location>
        <begin position="12"/>
        <end position="68"/>
    </location>
</feature>
<sequence length="152" mass="17058">MQTVREILEDKRHRPLVYVGPESTVFQALQIMSEADVGALLVMDMGDIVGIFSERDYARRVVLQGRTSAGTHVREIMTSKVVYVKPEQTIDECMALMTEKRIRHLPVLEDGTVIGVLSIGDLVRATITEQQFTIDQLVNYIQGQHHGAVAHE</sequence>
<evidence type="ECO:0000256" key="1">
    <source>
        <dbReference type="ARBA" id="ARBA00023122"/>
    </source>
</evidence>
<dbReference type="InterPro" id="IPR044725">
    <property type="entry name" value="CBSX3_CBS_dom"/>
</dbReference>